<dbReference type="InterPro" id="IPR050319">
    <property type="entry name" value="ABC_transp_ATP-bind"/>
</dbReference>
<dbReference type="NCBIfam" id="TIGR01727">
    <property type="entry name" value="oligo_HPY"/>
    <property type="match status" value="1"/>
</dbReference>
<dbReference type="Proteomes" id="UP001322664">
    <property type="component" value="Chromosome"/>
</dbReference>
<keyword evidence="7" id="KW-1185">Reference proteome</keyword>
<dbReference type="SMART" id="SM00382">
    <property type="entry name" value="AAA"/>
    <property type="match status" value="1"/>
</dbReference>
<sequence>MMGEVQPILEVTNLKQYFYLKKEKLFGEKQVVRAVDDISFQLYEGETLSIVGESGCGKSTTGRSILRLDEPTDGSISLFGENLLAMTQKQLRVARKDIQIIFQDPYASLNPRRTIRQMLSEAMSIQDVVPKDKQEARMIELMQLVGLQPEYLERYPHEFSGGQRQRIGIARALSVNPKIIICDESVSALDVSIQAQILNLLKKLQKELGLTLLFISHDLSVVRHISDRVIVMYLGKIVEIANKKSLFATPVHPYTRALFSAIPTVEKGQKRERIILKGDVPSPLNPPTGCRFHTRCPFATEQCKQKEPQLLEVKDGHRAACHYWENFL</sequence>
<evidence type="ECO:0000256" key="2">
    <source>
        <dbReference type="ARBA" id="ARBA00022448"/>
    </source>
</evidence>
<dbReference type="InterPro" id="IPR003439">
    <property type="entry name" value="ABC_transporter-like_ATP-bd"/>
</dbReference>
<evidence type="ECO:0000256" key="4">
    <source>
        <dbReference type="ARBA" id="ARBA00022840"/>
    </source>
</evidence>
<dbReference type="PROSITE" id="PS00211">
    <property type="entry name" value="ABC_TRANSPORTER_1"/>
    <property type="match status" value="1"/>
</dbReference>
<name>A0ABZ0RXP5_9BACI</name>
<keyword evidence="4 6" id="KW-0067">ATP-binding</keyword>
<dbReference type="InterPro" id="IPR013563">
    <property type="entry name" value="Oligopep_ABC_C"/>
</dbReference>
<evidence type="ECO:0000259" key="5">
    <source>
        <dbReference type="PROSITE" id="PS50893"/>
    </source>
</evidence>
<dbReference type="GO" id="GO:0005524">
    <property type="term" value="F:ATP binding"/>
    <property type="evidence" value="ECO:0007669"/>
    <property type="project" value="UniProtKB-KW"/>
</dbReference>
<organism evidence="6 7">
    <name type="scientific">Lysinibacillus louembei</name>
    <dbReference type="NCBI Taxonomy" id="1470088"/>
    <lineage>
        <taxon>Bacteria</taxon>
        <taxon>Bacillati</taxon>
        <taxon>Bacillota</taxon>
        <taxon>Bacilli</taxon>
        <taxon>Bacillales</taxon>
        <taxon>Bacillaceae</taxon>
        <taxon>Lysinibacillus</taxon>
    </lineage>
</organism>
<dbReference type="PANTHER" id="PTHR43776">
    <property type="entry name" value="TRANSPORT ATP-BINDING PROTEIN"/>
    <property type="match status" value="1"/>
</dbReference>
<evidence type="ECO:0000256" key="1">
    <source>
        <dbReference type="ARBA" id="ARBA00005417"/>
    </source>
</evidence>
<evidence type="ECO:0000256" key="3">
    <source>
        <dbReference type="ARBA" id="ARBA00022741"/>
    </source>
</evidence>
<dbReference type="SUPFAM" id="SSF52540">
    <property type="entry name" value="P-loop containing nucleoside triphosphate hydrolases"/>
    <property type="match status" value="1"/>
</dbReference>
<reference evidence="6 7" key="1">
    <citation type="submission" date="2023-09" db="EMBL/GenBank/DDBJ databases">
        <authorList>
            <person name="Page C.A."/>
            <person name="Perez-Diaz I.M."/>
        </authorList>
    </citation>
    <scope>NUCLEOTIDE SEQUENCE [LARGE SCALE GENOMIC DNA]</scope>
    <source>
        <strain evidence="6 7">Ll15</strain>
    </source>
</reference>
<proteinExistence type="inferred from homology"/>
<comment type="similarity">
    <text evidence="1">Belongs to the ABC transporter superfamily.</text>
</comment>
<evidence type="ECO:0000313" key="6">
    <source>
        <dbReference type="EMBL" id="WPK12999.1"/>
    </source>
</evidence>
<dbReference type="Pfam" id="PF00005">
    <property type="entry name" value="ABC_tran"/>
    <property type="match status" value="1"/>
</dbReference>
<dbReference type="InterPro" id="IPR027417">
    <property type="entry name" value="P-loop_NTPase"/>
</dbReference>
<keyword evidence="2" id="KW-0813">Transport</keyword>
<keyword evidence="3" id="KW-0547">Nucleotide-binding</keyword>
<dbReference type="Gene3D" id="3.40.50.300">
    <property type="entry name" value="P-loop containing nucleotide triphosphate hydrolases"/>
    <property type="match status" value="1"/>
</dbReference>
<gene>
    <name evidence="6" type="ORF">R6U77_04740</name>
</gene>
<dbReference type="EMBL" id="CP137624">
    <property type="protein sequence ID" value="WPK12999.1"/>
    <property type="molecule type" value="Genomic_DNA"/>
</dbReference>
<dbReference type="CDD" id="cd03257">
    <property type="entry name" value="ABC_NikE_OppD_transporters"/>
    <property type="match status" value="1"/>
</dbReference>
<evidence type="ECO:0000313" key="7">
    <source>
        <dbReference type="Proteomes" id="UP001322664"/>
    </source>
</evidence>
<dbReference type="Pfam" id="PF08352">
    <property type="entry name" value="oligo_HPY"/>
    <property type="match status" value="1"/>
</dbReference>
<dbReference type="NCBIfam" id="NF008453">
    <property type="entry name" value="PRK11308.1"/>
    <property type="match status" value="1"/>
</dbReference>
<feature type="domain" description="ABC transporter" evidence="5">
    <location>
        <begin position="20"/>
        <end position="259"/>
    </location>
</feature>
<accession>A0ABZ0RXP5</accession>
<dbReference type="InterPro" id="IPR017871">
    <property type="entry name" value="ABC_transporter-like_CS"/>
</dbReference>
<dbReference type="PROSITE" id="PS50893">
    <property type="entry name" value="ABC_TRANSPORTER_2"/>
    <property type="match status" value="1"/>
</dbReference>
<protein>
    <submittedName>
        <fullName evidence="6">Dipeptide ABC transporter ATP-binding protein</fullName>
    </submittedName>
</protein>
<dbReference type="InterPro" id="IPR003593">
    <property type="entry name" value="AAA+_ATPase"/>
</dbReference>